<feature type="domain" description="DUF6534" evidence="2">
    <location>
        <begin position="172"/>
        <end position="258"/>
    </location>
</feature>
<sequence length="333" mass="36159">MASPISNHSIETLVIPNCGALFLAVPFAALFHGITILQAYLYFTRYPDDRRYVRAFVGILVMLDTAQLGGLVYGTWLYLIHNFGDLAAIQQVPLGIAADIALTITLGLVSQCFFATRVWMLSRSIVIPVVVTSFSLAQFAFGMFYTVRIAQDPSISTFTAISWASTAGLACSMTADITITCSLCYYLRKIRSGVSRTDKLINVLVLYTVNTGLVTSVLAICAITVSNVTLGTNWFVIPFSLVSKCYVNTAIATLNAREKLRSMPAGLRTMTGDRTKFTSVLAGQFRIPSTVSATHPADTFSDTDAISEGDTNSPPRIVLDFQLPHMGSSTLEV</sequence>
<feature type="transmembrane region" description="Helical" evidence="1">
    <location>
        <begin position="200"/>
        <end position="228"/>
    </location>
</feature>
<dbReference type="OrthoDB" id="2733914at2759"/>
<dbReference type="InterPro" id="IPR045339">
    <property type="entry name" value="DUF6534"/>
</dbReference>
<organism evidence="3 4">
    <name type="scientific">Ceriporiopsis subvermispora (strain B)</name>
    <name type="common">White-rot fungus</name>
    <name type="synonym">Gelatoporia subvermispora</name>
    <dbReference type="NCBI Taxonomy" id="914234"/>
    <lineage>
        <taxon>Eukaryota</taxon>
        <taxon>Fungi</taxon>
        <taxon>Dikarya</taxon>
        <taxon>Basidiomycota</taxon>
        <taxon>Agaricomycotina</taxon>
        <taxon>Agaricomycetes</taxon>
        <taxon>Polyporales</taxon>
        <taxon>Gelatoporiaceae</taxon>
        <taxon>Gelatoporia</taxon>
    </lineage>
</organism>
<feature type="transmembrane region" description="Helical" evidence="1">
    <location>
        <begin position="55"/>
        <end position="80"/>
    </location>
</feature>
<feature type="transmembrane region" description="Helical" evidence="1">
    <location>
        <begin position="126"/>
        <end position="147"/>
    </location>
</feature>
<gene>
    <name evidence="3" type="ORF">CERSUDRAFT_100581</name>
</gene>
<keyword evidence="1" id="KW-0812">Transmembrane</keyword>
<evidence type="ECO:0000259" key="2">
    <source>
        <dbReference type="Pfam" id="PF20152"/>
    </source>
</evidence>
<keyword evidence="4" id="KW-1185">Reference proteome</keyword>
<name>M2Q359_CERS8</name>
<accession>M2Q359</accession>
<dbReference type="Pfam" id="PF20152">
    <property type="entry name" value="DUF6534"/>
    <property type="match status" value="1"/>
</dbReference>
<reference evidence="3 4" key="1">
    <citation type="journal article" date="2012" name="Proc. Natl. Acad. Sci. U.S.A.">
        <title>Comparative genomics of Ceriporiopsis subvermispora and Phanerochaete chrysosporium provide insight into selective ligninolysis.</title>
        <authorList>
            <person name="Fernandez-Fueyo E."/>
            <person name="Ruiz-Duenas F.J."/>
            <person name="Ferreira P."/>
            <person name="Floudas D."/>
            <person name="Hibbett D.S."/>
            <person name="Canessa P."/>
            <person name="Larrondo L.F."/>
            <person name="James T.Y."/>
            <person name="Seelenfreund D."/>
            <person name="Lobos S."/>
            <person name="Polanco R."/>
            <person name="Tello M."/>
            <person name="Honda Y."/>
            <person name="Watanabe T."/>
            <person name="Watanabe T."/>
            <person name="Ryu J.S."/>
            <person name="Kubicek C.P."/>
            <person name="Schmoll M."/>
            <person name="Gaskell J."/>
            <person name="Hammel K.E."/>
            <person name="St John F.J."/>
            <person name="Vanden Wymelenberg A."/>
            <person name="Sabat G."/>
            <person name="Splinter BonDurant S."/>
            <person name="Syed K."/>
            <person name="Yadav J.S."/>
            <person name="Doddapaneni H."/>
            <person name="Subramanian V."/>
            <person name="Lavin J.L."/>
            <person name="Oguiza J.A."/>
            <person name="Perez G."/>
            <person name="Pisabarro A.G."/>
            <person name="Ramirez L."/>
            <person name="Santoyo F."/>
            <person name="Master E."/>
            <person name="Coutinho P.M."/>
            <person name="Henrissat B."/>
            <person name="Lombard V."/>
            <person name="Magnuson J.K."/>
            <person name="Kuees U."/>
            <person name="Hori C."/>
            <person name="Igarashi K."/>
            <person name="Samejima M."/>
            <person name="Held B.W."/>
            <person name="Barry K.W."/>
            <person name="LaButti K.M."/>
            <person name="Lapidus A."/>
            <person name="Lindquist E.A."/>
            <person name="Lucas S.M."/>
            <person name="Riley R."/>
            <person name="Salamov A.A."/>
            <person name="Hoffmeister D."/>
            <person name="Schwenk D."/>
            <person name="Hadar Y."/>
            <person name="Yarden O."/>
            <person name="de Vries R.P."/>
            <person name="Wiebenga A."/>
            <person name="Stenlid J."/>
            <person name="Eastwood D."/>
            <person name="Grigoriev I.V."/>
            <person name="Berka R.M."/>
            <person name="Blanchette R.A."/>
            <person name="Kersten P."/>
            <person name="Martinez A.T."/>
            <person name="Vicuna R."/>
            <person name="Cullen D."/>
        </authorList>
    </citation>
    <scope>NUCLEOTIDE SEQUENCE [LARGE SCALE GENOMIC DNA]</scope>
    <source>
        <strain evidence="3 4">B</strain>
    </source>
</reference>
<dbReference type="PANTHER" id="PTHR40465">
    <property type="entry name" value="CHROMOSOME 1, WHOLE GENOME SHOTGUN SEQUENCE"/>
    <property type="match status" value="1"/>
</dbReference>
<keyword evidence="1" id="KW-1133">Transmembrane helix</keyword>
<dbReference type="Proteomes" id="UP000016930">
    <property type="component" value="Unassembled WGS sequence"/>
</dbReference>
<proteinExistence type="predicted"/>
<feature type="transmembrane region" description="Helical" evidence="1">
    <location>
        <begin position="20"/>
        <end position="43"/>
    </location>
</feature>
<protein>
    <recommendedName>
        <fullName evidence="2">DUF6534 domain-containing protein</fullName>
    </recommendedName>
</protein>
<dbReference type="HOGENOM" id="CLU_046025_5_2_1"/>
<feature type="transmembrane region" description="Helical" evidence="1">
    <location>
        <begin position="92"/>
        <end position="114"/>
    </location>
</feature>
<keyword evidence="1" id="KW-0472">Membrane</keyword>
<evidence type="ECO:0000313" key="3">
    <source>
        <dbReference type="EMBL" id="EMD31233.1"/>
    </source>
</evidence>
<dbReference type="AlphaFoldDB" id="M2Q359"/>
<dbReference type="STRING" id="914234.M2Q359"/>
<dbReference type="EMBL" id="KB445821">
    <property type="protein sequence ID" value="EMD31233.1"/>
    <property type="molecule type" value="Genomic_DNA"/>
</dbReference>
<feature type="transmembrane region" description="Helical" evidence="1">
    <location>
        <begin position="234"/>
        <end position="254"/>
    </location>
</feature>
<evidence type="ECO:0000313" key="4">
    <source>
        <dbReference type="Proteomes" id="UP000016930"/>
    </source>
</evidence>
<evidence type="ECO:0000256" key="1">
    <source>
        <dbReference type="SAM" id="Phobius"/>
    </source>
</evidence>
<feature type="transmembrane region" description="Helical" evidence="1">
    <location>
        <begin position="167"/>
        <end position="188"/>
    </location>
</feature>
<dbReference type="PANTHER" id="PTHR40465:SF1">
    <property type="entry name" value="DUF6534 DOMAIN-CONTAINING PROTEIN"/>
    <property type="match status" value="1"/>
</dbReference>